<dbReference type="PROSITE" id="PS50112">
    <property type="entry name" value="PAS"/>
    <property type="match status" value="1"/>
</dbReference>
<accession>A0ABU3U5K8</accession>
<dbReference type="Pfam" id="PF00512">
    <property type="entry name" value="HisKA"/>
    <property type="match status" value="1"/>
</dbReference>
<organism evidence="10 11">
    <name type="scientific">Gilvirhabdus luticola</name>
    <dbReference type="NCBI Taxonomy" id="3079858"/>
    <lineage>
        <taxon>Bacteria</taxon>
        <taxon>Pseudomonadati</taxon>
        <taxon>Bacteroidota</taxon>
        <taxon>Flavobacteriia</taxon>
        <taxon>Flavobacteriales</taxon>
        <taxon>Flavobacteriaceae</taxon>
        <taxon>Gilvirhabdus</taxon>
    </lineage>
</organism>
<dbReference type="InterPro" id="IPR036890">
    <property type="entry name" value="HATPase_C_sf"/>
</dbReference>
<dbReference type="InterPro" id="IPR050736">
    <property type="entry name" value="Sensor_HK_Regulatory"/>
</dbReference>
<dbReference type="InterPro" id="IPR003594">
    <property type="entry name" value="HATPase_dom"/>
</dbReference>
<feature type="domain" description="PAS" evidence="9">
    <location>
        <begin position="5"/>
        <end position="75"/>
    </location>
</feature>
<dbReference type="RefSeq" id="WP_316661600.1">
    <property type="nucleotide sequence ID" value="NZ_JAWHTF010000002.1"/>
</dbReference>
<dbReference type="Gene3D" id="3.30.450.20">
    <property type="entry name" value="PAS domain"/>
    <property type="match status" value="1"/>
</dbReference>
<protein>
    <recommendedName>
        <fullName evidence="2">histidine kinase</fullName>
        <ecNumber evidence="2">2.7.13.3</ecNumber>
    </recommendedName>
</protein>
<feature type="coiled-coil region" evidence="7">
    <location>
        <begin position="123"/>
        <end position="189"/>
    </location>
</feature>
<dbReference type="CDD" id="cd00082">
    <property type="entry name" value="HisKA"/>
    <property type="match status" value="1"/>
</dbReference>
<dbReference type="SUPFAM" id="SSF47384">
    <property type="entry name" value="Homodimeric domain of signal transducing histidine kinase"/>
    <property type="match status" value="1"/>
</dbReference>
<dbReference type="Pfam" id="PF02518">
    <property type="entry name" value="HATPase_c"/>
    <property type="match status" value="1"/>
</dbReference>
<dbReference type="Gene3D" id="3.30.565.10">
    <property type="entry name" value="Histidine kinase-like ATPase, C-terminal domain"/>
    <property type="match status" value="1"/>
</dbReference>
<evidence type="ECO:0000256" key="3">
    <source>
        <dbReference type="ARBA" id="ARBA00022553"/>
    </source>
</evidence>
<evidence type="ECO:0000256" key="2">
    <source>
        <dbReference type="ARBA" id="ARBA00012438"/>
    </source>
</evidence>
<keyword evidence="11" id="KW-1185">Reference proteome</keyword>
<comment type="caution">
    <text evidence="10">The sequence shown here is derived from an EMBL/GenBank/DDBJ whole genome shotgun (WGS) entry which is preliminary data.</text>
</comment>
<dbReference type="InterPro" id="IPR005467">
    <property type="entry name" value="His_kinase_dom"/>
</dbReference>
<dbReference type="InterPro" id="IPR004358">
    <property type="entry name" value="Sig_transdc_His_kin-like_C"/>
</dbReference>
<dbReference type="SUPFAM" id="SSF55785">
    <property type="entry name" value="PYP-like sensor domain (PAS domain)"/>
    <property type="match status" value="1"/>
</dbReference>
<dbReference type="PROSITE" id="PS50109">
    <property type="entry name" value="HIS_KIN"/>
    <property type="match status" value="1"/>
</dbReference>
<comment type="catalytic activity">
    <reaction evidence="1">
        <text>ATP + protein L-histidine = ADP + protein N-phospho-L-histidine.</text>
        <dbReference type="EC" id="2.7.13.3"/>
    </reaction>
</comment>
<evidence type="ECO:0000259" key="8">
    <source>
        <dbReference type="PROSITE" id="PS50109"/>
    </source>
</evidence>
<sequence>MFRQDQEIFNLLLGTISEGVIVVDAHQNIVETNDSTDQMFGYPKGKLINQPLNILIPQNYHDKHGNYFKDFLKNKKKRSMGQGKCLYGTRKDGTVFPVEVGINPFKIYDKTFVMALIVDISTRKAYEEKIVELNTNLEKKVKKRTEQLEQAIKELKLVNIELSVENKKRIEAEEEVKSALIKERELNELKTKFLSMVSHEFKTPLSGVLTSAMLLSKYKLSEQQENRDKHIKTITDKVHYLNNILNDFLSVEKLEKGQVKYTPTTFKLSKVVNEVVYSANMLLKEGQKINYPNNIDELSLYQDDKIIELTLTNLVQNAIKYSPENTQIDIIITQNNHSTIFKIKDNGIGIPDKDQKNIFNRYFRAENVLLTQGTGIGLNIVKDHLKNINGTISFVSKEGKGTTFTVAIPNTFKQ</sequence>
<keyword evidence="4 10" id="KW-0808">Transferase</keyword>
<dbReference type="Pfam" id="PF13426">
    <property type="entry name" value="PAS_9"/>
    <property type="match status" value="1"/>
</dbReference>
<keyword evidence="5 10" id="KW-0418">Kinase</keyword>
<proteinExistence type="predicted"/>
<dbReference type="Gene3D" id="1.10.287.130">
    <property type="match status" value="1"/>
</dbReference>
<dbReference type="Proteomes" id="UP001268651">
    <property type="component" value="Unassembled WGS sequence"/>
</dbReference>
<evidence type="ECO:0000313" key="10">
    <source>
        <dbReference type="EMBL" id="MDU8885695.1"/>
    </source>
</evidence>
<dbReference type="NCBIfam" id="TIGR00229">
    <property type="entry name" value="sensory_box"/>
    <property type="match status" value="1"/>
</dbReference>
<dbReference type="SMART" id="SM00388">
    <property type="entry name" value="HisKA"/>
    <property type="match status" value="1"/>
</dbReference>
<keyword evidence="7" id="KW-0175">Coiled coil</keyword>
<dbReference type="GO" id="GO:0004673">
    <property type="term" value="F:protein histidine kinase activity"/>
    <property type="evidence" value="ECO:0007669"/>
    <property type="project" value="UniProtKB-EC"/>
</dbReference>
<feature type="domain" description="Histidine kinase" evidence="8">
    <location>
        <begin position="196"/>
        <end position="412"/>
    </location>
</feature>
<keyword evidence="3" id="KW-0597">Phosphoprotein</keyword>
<dbReference type="PRINTS" id="PR00344">
    <property type="entry name" value="BCTRLSENSOR"/>
</dbReference>
<dbReference type="SMART" id="SM00091">
    <property type="entry name" value="PAS"/>
    <property type="match status" value="1"/>
</dbReference>
<evidence type="ECO:0000256" key="4">
    <source>
        <dbReference type="ARBA" id="ARBA00022679"/>
    </source>
</evidence>
<gene>
    <name evidence="10" type="ORF">RXV94_05950</name>
</gene>
<dbReference type="EC" id="2.7.13.3" evidence="2"/>
<evidence type="ECO:0000256" key="1">
    <source>
        <dbReference type="ARBA" id="ARBA00000085"/>
    </source>
</evidence>
<evidence type="ECO:0000256" key="7">
    <source>
        <dbReference type="SAM" id="Coils"/>
    </source>
</evidence>
<evidence type="ECO:0000259" key="9">
    <source>
        <dbReference type="PROSITE" id="PS50112"/>
    </source>
</evidence>
<evidence type="ECO:0000313" key="11">
    <source>
        <dbReference type="Proteomes" id="UP001268651"/>
    </source>
</evidence>
<evidence type="ECO:0000256" key="5">
    <source>
        <dbReference type="ARBA" id="ARBA00022777"/>
    </source>
</evidence>
<dbReference type="InterPro" id="IPR000014">
    <property type="entry name" value="PAS"/>
</dbReference>
<keyword evidence="6" id="KW-0902">Two-component regulatory system</keyword>
<dbReference type="CDD" id="cd00075">
    <property type="entry name" value="HATPase"/>
    <property type="match status" value="1"/>
</dbReference>
<dbReference type="SMART" id="SM00387">
    <property type="entry name" value="HATPase_c"/>
    <property type="match status" value="1"/>
</dbReference>
<name>A0ABU3U5K8_9FLAO</name>
<evidence type="ECO:0000256" key="6">
    <source>
        <dbReference type="ARBA" id="ARBA00023012"/>
    </source>
</evidence>
<dbReference type="CDD" id="cd00130">
    <property type="entry name" value="PAS"/>
    <property type="match status" value="1"/>
</dbReference>
<dbReference type="InterPro" id="IPR003661">
    <property type="entry name" value="HisK_dim/P_dom"/>
</dbReference>
<dbReference type="PANTHER" id="PTHR43711">
    <property type="entry name" value="TWO-COMPONENT HISTIDINE KINASE"/>
    <property type="match status" value="1"/>
</dbReference>
<reference evidence="10 11" key="1">
    <citation type="submission" date="2023-10" db="EMBL/GenBank/DDBJ databases">
        <title>Marimonas sp. nov. isolated from tidal mud flat.</title>
        <authorList>
            <person name="Jaincy N.J."/>
            <person name="Srinivasan S."/>
            <person name="Lee S.-S."/>
        </authorList>
    </citation>
    <scope>NUCLEOTIDE SEQUENCE [LARGE SCALE GENOMIC DNA]</scope>
    <source>
        <strain evidence="10 11">MJ-SS3</strain>
    </source>
</reference>
<dbReference type="InterPro" id="IPR036097">
    <property type="entry name" value="HisK_dim/P_sf"/>
</dbReference>
<dbReference type="PANTHER" id="PTHR43711:SF26">
    <property type="entry name" value="SENSOR HISTIDINE KINASE RCSC"/>
    <property type="match status" value="1"/>
</dbReference>
<dbReference type="InterPro" id="IPR035965">
    <property type="entry name" value="PAS-like_dom_sf"/>
</dbReference>
<dbReference type="SUPFAM" id="SSF55874">
    <property type="entry name" value="ATPase domain of HSP90 chaperone/DNA topoisomerase II/histidine kinase"/>
    <property type="match status" value="1"/>
</dbReference>
<dbReference type="EMBL" id="JAWHTF010000002">
    <property type="protein sequence ID" value="MDU8885695.1"/>
    <property type="molecule type" value="Genomic_DNA"/>
</dbReference>